<sequence>MDEIVAAAALEEAMLLMAGGVDVGNVADVDQTIRESRLHPLTDVASLDVCLGKGVVQCSLVAVWIRHDVVDGIEEAVQHAWGFVVRHVSKLVFGDTSDETIAFQRLRDNTPTNIEEMRTAYGNVDDDVTDDDME</sequence>
<organism evidence="2 3">
    <name type="scientific">Aphanomyces stellatus</name>
    <dbReference type="NCBI Taxonomy" id="120398"/>
    <lineage>
        <taxon>Eukaryota</taxon>
        <taxon>Sar</taxon>
        <taxon>Stramenopiles</taxon>
        <taxon>Oomycota</taxon>
        <taxon>Saprolegniomycetes</taxon>
        <taxon>Saprolegniales</taxon>
        <taxon>Verrucalvaceae</taxon>
        <taxon>Aphanomyces</taxon>
    </lineage>
</organism>
<dbReference type="EMBL" id="CAADRA010000017">
    <property type="protein sequence ID" value="VFT77591.1"/>
    <property type="molecule type" value="Genomic_DNA"/>
</dbReference>
<reference evidence="1" key="2">
    <citation type="submission" date="2019-06" db="EMBL/GenBank/DDBJ databases">
        <title>Genomics analysis of Aphanomyces spp. identifies a new class of oomycete effector associated with host adaptation.</title>
        <authorList>
            <person name="Gaulin E."/>
        </authorList>
    </citation>
    <scope>NUCLEOTIDE SEQUENCE</scope>
    <source>
        <strain evidence="1">CBS 578.67</strain>
    </source>
</reference>
<keyword evidence="3" id="KW-1185">Reference proteome</keyword>
<proteinExistence type="predicted"/>
<reference evidence="2 3" key="1">
    <citation type="submission" date="2019-03" db="EMBL/GenBank/DDBJ databases">
        <authorList>
            <person name="Gaulin E."/>
            <person name="Dumas B."/>
        </authorList>
    </citation>
    <scope>NUCLEOTIDE SEQUENCE [LARGE SCALE GENOMIC DNA]</scope>
    <source>
        <strain evidence="2">CBS 568.67</strain>
    </source>
</reference>
<evidence type="ECO:0000313" key="1">
    <source>
        <dbReference type="EMBL" id="KAF0720355.1"/>
    </source>
</evidence>
<evidence type="ECO:0000313" key="3">
    <source>
        <dbReference type="Proteomes" id="UP000332933"/>
    </source>
</evidence>
<gene>
    <name evidence="2" type="primary">Aste57867_366</name>
    <name evidence="1" type="ORF">As57867_000365</name>
    <name evidence="2" type="ORF">ASTE57867_366</name>
</gene>
<accession>A0A485K2F5</accession>
<dbReference type="EMBL" id="VJMH01000017">
    <property type="protein sequence ID" value="KAF0720355.1"/>
    <property type="molecule type" value="Genomic_DNA"/>
</dbReference>
<protein>
    <submittedName>
        <fullName evidence="2">Aste57867_366 protein</fullName>
    </submittedName>
</protein>
<dbReference type="Proteomes" id="UP000332933">
    <property type="component" value="Unassembled WGS sequence"/>
</dbReference>
<dbReference type="AlphaFoldDB" id="A0A485K2F5"/>
<evidence type="ECO:0000313" key="2">
    <source>
        <dbReference type="EMBL" id="VFT77591.1"/>
    </source>
</evidence>
<name>A0A485K2F5_9STRA</name>